<proteinExistence type="inferred from homology"/>
<comment type="caution">
    <text evidence="3">The sequence shown here is derived from an EMBL/GenBank/DDBJ whole genome shotgun (WGS) entry which is preliminary data.</text>
</comment>
<dbReference type="AlphaFoldDB" id="A0A364XZA5"/>
<dbReference type="Pfam" id="PF00499">
    <property type="entry name" value="Oxidored_q3"/>
    <property type="match status" value="1"/>
</dbReference>
<dbReference type="EC" id="7.1.1.-" evidence="2"/>
<feature type="transmembrane region" description="Helical" evidence="2">
    <location>
        <begin position="89"/>
        <end position="109"/>
    </location>
</feature>
<dbReference type="InterPro" id="IPR042106">
    <property type="entry name" value="Nuo/plastoQ_OxRdtase_6_NuoJ"/>
</dbReference>
<dbReference type="PANTHER" id="PTHR33269">
    <property type="entry name" value="NADH-UBIQUINONE OXIDOREDUCTASE CHAIN 6"/>
    <property type="match status" value="1"/>
</dbReference>
<evidence type="ECO:0000256" key="2">
    <source>
        <dbReference type="RuleBase" id="RU004429"/>
    </source>
</evidence>
<evidence type="ECO:0000256" key="1">
    <source>
        <dbReference type="ARBA" id="ARBA00005698"/>
    </source>
</evidence>
<comment type="subcellular location">
    <subcellularLocation>
        <location evidence="2">Cell membrane</location>
        <topology evidence="2">Multi-pass membrane protein</topology>
    </subcellularLocation>
</comment>
<comment type="catalytic activity">
    <reaction evidence="2">
        <text>a quinone + NADH + 5 H(+)(in) = a quinol + NAD(+) + 4 H(+)(out)</text>
        <dbReference type="Rhea" id="RHEA:57888"/>
        <dbReference type="ChEBI" id="CHEBI:15378"/>
        <dbReference type="ChEBI" id="CHEBI:24646"/>
        <dbReference type="ChEBI" id="CHEBI:57540"/>
        <dbReference type="ChEBI" id="CHEBI:57945"/>
        <dbReference type="ChEBI" id="CHEBI:132124"/>
    </reaction>
</comment>
<feature type="transmembrane region" description="Helical" evidence="2">
    <location>
        <begin position="138"/>
        <end position="160"/>
    </location>
</feature>
<feature type="transmembrane region" description="Helical" evidence="2">
    <location>
        <begin position="58"/>
        <end position="77"/>
    </location>
</feature>
<dbReference type="GO" id="GO:0005886">
    <property type="term" value="C:plasma membrane"/>
    <property type="evidence" value="ECO:0007669"/>
    <property type="project" value="UniProtKB-SubCell"/>
</dbReference>
<dbReference type="OrthoDB" id="981464at2"/>
<dbReference type="EMBL" id="QMFY01000009">
    <property type="protein sequence ID" value="RAV99813.1"/>
    <property type="molecule type" value="Genomic_DNA"/>
</dbReference>
<comment type="similarity">
    <text evidence="1 2">Belongs to the complex I subunit 6 family.</text>
</comment>
<keyword evidence="2" id="KW-1133">Transmembrane helix</keyword>
<feature type="transmembrane region" description="Helical" evidence="2">
    <location>
        <begin position="31"/>
        <end position="52"/>
    </location>
</feature>
<dbReference type="GO" id="GO:0008137">
    <property type="term" value="F:NADH dehydrogenase (ubiquinone) activity"/>
    <property type="evidence" value="ECO:0007669"/>
    <property type="project" value="UniProtKB-UniRule"/>
</dbReference>
<comment type="function">
    <text evidence="2">NDH-1 shuttles electrons from NADH, via FMN and iron-sulfur (Fe-S) centers, to quinones in the respiratory chain. Couples the redox reaction to proton translocation (for every two electrons transferred, four hydrogen ions are translocated across the cytoplasmic membrane), and thus conserves the redox energy in a proton gradient.</text>
</comment>
<dbReference type="PANTHER" id="PTHR33269:SF17">
    <property type="entry name" value="NADH-UBIQUINONE OXIDOREDUCTASE CHAIN 6"/>
    <property type="match status" value="1"/>
</dbReference>
<evidence type="ECO:0000313" key="3">
    <source>
        <dbReference type="EMBL" id="RAV99813.1"/>
    </source>
</evidence>
<keyword evidence="2" id="KW-1003">Cell membrane</keyword>
<organism evidence="3 4">
    <name type="scientific">Pseudochryseolinea flava</name>
    <dbReference type="NCBI Taxonomy" id="2059302"/>
    <lineage>
        <taxon>Bacteria</taxon>
        <taxon>Pseudomonadati</taxon>
        <taxon>Bacteroidota</taxon>
        <taxon>Cytophagia</taxon>
        <taxon>Cytophagales</taxon>
        <taxon>Fulvivirgaceae</taxon>
        <taxon>Pseudochryseolinea</taxon>
    </lineage>
</organism>
<evidence type="ECO:0000313" key="4">
    <source>
        <dbReference type="Proteomes" id="UP000251889"/>
    </source>
</evidence>
<dbReference type="GO" id="GO:0048038">
    <property type="term" value="F:quinone binding"/>
    <property type="evidence" value="ECO:0007669"/>
    <property type="project" value="UniProtKB-UniRule"/>
</dbReference>
<dbReference type="RefSeq" id="WP_112748160.1">
    <property type="nucleotide sequence ID" value="NZ_QMFY01000009.1"/>
</dbReference>
<sequence length="167" mass="17751">MSSAWLLYCFEAIAALSALGILFVRNVFYGALLLICCLLAIAAVFVFNHAEFVAVTQILVYAGGVLVLIVFGIMLSARHGGKPLVVSHNYLISGVLLSLSILGILIYAISKTVWPSPTALTTQEINIEKVGVHIMSDYLLPFEIAGVLLLVALIGAIAMASSKSKSV</sequence>
<keyword evidence="4" id="KW-1185">Reference proteome</keyword>
<keyword evidence="2" id="KW-0874">Quinone</keyword>
<keyword evidence="2" id="KW-0472">Membrane</keyword>
<feature type="transmembrane region" description="Helical" evidence="2">
    <location>
        <begin position="6"/>
        <end position="24"/>
    </location>
</feature>
<dbReference type="Proteomes" id="UP000251889">
    <property type="component" value="Unassembled WGS sequence"/>
</dbReference>
<reference evidence="3 4" key="1">
    <citation type="submission" date="2018-06" db="EMBL/GenBank/DDBJ databases">
        <title>Chryseolinea flavus sp. nov., a member of the phylum Bacteroidetes isolated from soil.</title>
        <authorList>
            <person name="Li Y."/>
            <person name="Wang J."/>
        </authorList>
    </citation>
    <scope>NUCLEOTIDE SEQUENCE [LARGE SCALE GENOMIC DNA]</scope>
    <source>
        <strain evidence="3 4">SDU1-6</strain>
    </source>
</reference>
<keyword evidence="2" id="KW-0812">Transmembrane</keyword>
<accession>A0A364XZA5</accession>
<dbReference type="Gene3D" id="1.20.120.1200">
    <property type="entry name" value="NADH-ubiquinone/plastoquinone oxidoreductase chain 6, subunit NuoJ"/>
    <property type="match status" value="1"/>
</dbReference>
<protein>
    <recommendedName>
        <fullName evidence="2">NADH-quinone oxidoreductase subunit J</fullName>
        <ecNumber evidence="2">7.1.1.-</ecNumber>
    </recommendedName>
</protein>
<name>A0A364XZA5_9BACT</name>
<gene>
    <name evidence="3" type="ORF">DQQ10_17370</name>
</gene>
<dbReference type="InterPro" id="IPR001457">
    <property type="entry name" value="NADH_UbQ/plastoQ_OxRdtase_su6"/>
</dbReference>
<keyword evidence="2" id="KW-0520">NAD</keyword>